<dbReference type="InterPro" id="IPR001433">
    <property type="entry name" value="OxRdtase_FAD/NAD-bd"/>
</dbReference>
<dbReference type="GO" id="GO:0010181">
    <property type="term" value="F:FMN binding"/>
    <property type="evidence" value="ECO:0007669"/>
    <property type="project" value="InterPro"/>
</dbReference>
<dbReference type="OrthoDB" id="1856718at2759"/>
<dbReference type="Proteomes" id="UP000689195">
    <property type="component" value="Unassembled WGS sequence"/>
</dbReference>
<evidence type="ECO:0000256" key="3">
    <source>
        <dbReference type="ARBA" id="ARBA00022630"/>
    </source>
</evidence>
<evidence type="ECO:0000313" key="12">
    <source>
        <dbReference type="Proteomes" id="UP000689195"/>
    </source>
</evidence>
<comment type="cofactor">
    <cofactor evidence="1">
        <name>FMN</name>
        <dbReference type="ChEBI" id="CHEBI:58210"/>
    </cofactor>
</comment>
<keyword evidence="7" id="KW-0560">Oxidoreductase</keyword>
<dbReference type="InterPro" id="IPR008254">
    <property type="entry name" value="Flavodoxin/NO_synth"/>
</dbReference>
<dbReference type="Pfam" id="PF00258">
    <property type="entry name" value="Flavodoxin_1"/>
    <property type="match status" value="1"/>
</dbReference>
<dbReference type="PANTHER" id="PTHR19384:SF17">
    <property type="entry name" value="NADPH--CYTOCHROME P450 REDUCTASE"/>
    <property type="match status" value="1"/>
</dbReference>
<dbReference type="EMBL" id="CAJJDO010000067">
    <property type="protein sequence ID" value="CAD8177566.1"/>
    <property type="molecule type" value="Genomic_DNA"/>
</dbReference>
<dbReference type="AlphaFoldDB" id="A0A8S1VSQ9"/>
<dbReference type="InterPro" id="IPR003097">
    <property type="entry name" value="CysJ-like_FAD-binding"/>
</dbReference>
<gene>
    <name evidence="10" type="ORF">PPENT_87.1.T0670273</name>
    <name evidence="11" type="ORF">PPENT_87.1.T2690002</name>
</gene>
<evidence type="ECO:0000313" key="10">
    <source>
        <dbReference type="EMBL" id="CAD8177566.1"/>
    </source>
</evidence>
<evidence type="ECO:0000313" key="11">
    <source>
        <dbReference type="EMBL" id="CAD8214885.1"/>
    </source>
</evidence>
<dbReference type="EMBL" id="CAJJDO010000269">
    <property type="protein sequence ID" value="CAD8214885.1"/>
    <property type="molecule type" value="Genomic_DNA"/>
</dbReference>
<feature type="domain" description="FAD-binding FR-type" evidence="9">
    <location>
        <begin position="238"/>
        <end position="479"/>
    </location>
</feature>
<keyword evidence="12" id="KW-1185">Reference proteome</keyword>
<dbReference type="PROSITE" id="PS51384">
    <property type="entry name" value="FAD_FR"/>
    <property type="match status" value="1"/>
</dbReference>
<dbReference type="Pfam" id="PF00175">
    <property type="entry name" value="NAD_binding_1"/>
    <property type="match status" value="1"/>
</dbReference>
<comment type="caution">
    <text evidence="10">The sequence shown here is derived from an EMBL/GenBank/DDBJ whole genome shotgun (WGS) entry which is preliminary data.</text>
</comment>
<evidence type="ECO:0000259" key="9">
    <source>
        <dbReference type="PROSITE" id="PS51384"/>
    </source>
</evidence>
<feature type="domain" description="Flavodoxin-like" evidence="8">
    <location>
        <begin position="54"/>
        <end position="194"/>
    </location>
</feature>
<organism evidence="10 12">
    <name type="scientific">Paramecium pentaurelia</name>
    <dbReference type="NCBI Taxonomy" id="43138"/>
    <lineage>
        <taxon>Eukaryota</taxon>
        <taxon>Sar</taxon>
        <taxon>Alveolata</taxon>
        <taxon>Ciliophora</taxon>
        <taxon>Intramacronucleata</taxon>
        <taxon>Oligohymenophorea</taxon>
        <taxon>Peniculida</taxon>
        <taxon>Parameciidae</taxon>
        <taxon>Paramecium</taxon>
    </lineage>
</organism>
<dbReference type="FunFam" id="3.40.50.80:FF:000001">
    <property type="entry name" value="NADPH--cytochrome P450 reductase 1"/>
    <property type="match status" value="1"/>
</dbReference>
<keyword evidence="3" id="KW-0285">Flavoprotein</keyword>
<dbReference type="Pfam" id="PF00667">
    <property type="entry name" value="FAD_binding_1"/>
    <property type="match status" value="1"/>
</dbReference>
<evidence type="ECO:0000256" key="5">
    <source>
        <dbReference type="ARBA" id="ARBA00022827"/>
    </source>
</evidence>
<proteinExistence type="predicted"/>
<reference evidence="10" key="1">
    <citation type="submission" date="2021-01" db="EMBL/GenBank/DDBJ databases">
        <authorList>
            <consortium name="Genoscope - CEA"/>
            <person name="William W."/>
        </authorList>
    </citation>
    <scope>NUCLEOTIDE SEQUENCE</scope>
</reference>
<dbReference type="PANTHER" id="PTHR19384">
    <property type="entry name" value="NITRIC OXIDE SYNTHASE-RELATED"/>
    <property type="match status" value="1"/>
</dbReference>
<dbReference type="PROSITE" id="PS50902">
    <property type="entry name" value="FLAVODOXIN_LIKE"/>
    <property type="match status" value="1"/>
</dbReference>
<dbReference type="GO" id="GO:0003958">
    <property type="term" value="F:NADPH-hemoprotein reductase activity"/>
    <property type="evidence" value="ECO:0007669"/>
    <property type="project" value="TreeGrafter"/>
</dbReference>
<comment type="cofactor">
    <cofactor evidence="2">
        <name>FAD</name>
        <dbReference type="ChEBI" id="CHEBI:57692"/>
    </cofactor>
</comment>
<evidence type="ECO:0000256" key="6">
    <source>
        <dbReference type="ARBA" id="ARBA00022857"/>
    </source>
</evidence>
<keyword evidence="4" id="KW-0288">FMN</keyword>
<evidence type="ECO:0000256" key="4">
    <source>
        <dbReference type="ARBA" id="ARBA00022643"/>
    </source>
</evidence>
<evidence type="ECO:0000256" key="7">
    <source>
        <dbReference type="ARBA" id="ARBA00023002"/>
    </source>
</evidence>
<evidence type="ECO:0000256" key="2">
    <source>
        <dbReference type="ARBA" id="ARBA00001974"/>
    </source>
</evidence>
<keyword evidence="5" id="KW-0274">FAD</keyword>
<name>A0A8S1VSQ9_9CILI</name>
<accession>A0A8S1VSQ9</accession>
<evidence type="ECO:0000256" key="1">
    <source>
        <dbReference type="ARBA" id="ARBA00001917"/>
    </source>
</evidence>
<evidence type="ECO:0000259" key="8">
    <source>
        <dbReference type="PROSITE" id="PS50902"/>
    </source>
</evidence>
<sequence>MEIQYLLASIFLVVGILIYSLKSKFEKSRQNQKPQEDKIDLGKKINGQEKLIPISIYFGTQQGTAARFAKQLSEEGKEHGFLTTEVDLNEVEFDKEMKKGEFGIFCMATHGEGDPTDNAKKFISWLQEPQLSLKDFNFTVFGLGNRQYEHYNKIGKLTNNLLEKQNAIRCYKYGEGDANSTLEDDFIDWKKDLWNVLKGLIHPTPQGSTFKLVKSNKEEINFDQTPQGQFDFQTKQFLKAKYCQVVSITQLRQNQQDGSTLQIIFDTGREGIEYKTAMNLGVYPENNDEQILEIANYLGENLNTIYTLEQLEETKKAKMPFPSPLSVKKILKHFLDFNGQLMKNTLTKLAKISSEDEKVRNYLLHLTTEEGKKEFQQMVDEQKTTIFQLIQRNNIKLNLAQFIELCPRISPRLFTIASSNIKSPQQLEIADSLLIDDLSDGTQKIGLCSQYFLNIQQRLLQGESVKVRVDFRESNFKLPDDPNKSIIMIGPGTGIAPFIGFLQEREIFLQNQAQKQNEYILYFGCKHENGDFIYKDQLREFQRRKIIDKFYTAFSRDQEKKIYVQDLLKHNSEELFNLIINDKVVIYICGSTNMGNSVQHLIKEILIKYSNWSEHEAEERIENMQKQKFLIKELW</sequence>
<protein>
    <recommendedName>
        <fullName evidence="13">NADPH--hemoprotein reductase</fullName>
    </recommendedName>
</protein>
<dbReference type="GO" id="GO:0050660">
    <property type="term" value="F:flavin adenine dinucleotide binding"/>
    <property type="evidence" value="ECO:0007669"/>
    <property type="project" value="TreeGrafter"/>
</dbReference>
<dbReference type="InterPro" id="IPR017927">
    <property type="entry name" value="FAD-bd_FR_type"/>
</dbReference>
<evidence type="ECO:0008006" key="13">
    <source>
        <dbReference type="Google" id="ProtNLM"/>
    </source>
</evidence>
<keyword evidence="6" id="KW-0521">NADP</keyword>
<dbReference type="GO" id="GO:0005829">
    <property type="term" value="C:cytosol"/>
    <property type="evidence" value="ECO:0007669"/>
    <property type="project" value="TreeGrafter"/>
</dbReference>